<feature type="compositionally biased region" description="Basic and acidic residues" evidence="1">
    <location>
        <begin position="694"/>
        <end position="703"/>
    </location>
</feature>
<feature type="region of interest" description="Disordered" evidence="1">
    <location>
        <begin position="1"/>
        <end position="210"/>
    </location>
</feature>
<feature type="compositionally biased region" description="Basic and acidic residues" evidence="1">
    <location>
        <begin position="34"/>
        <end position="46"/>
    </location>
</feature>
<feature type="compositionally biased region" description="Basic and acidic residues" evidence="1">
    <location>
        <begin position="331"/>
        <end position="342"/>
    </location>
</feature>
<feature type="region of interest" description="Disordered" evidence="1">
    <location>
        <begin position="273"/>
        <end position="422"/>
    </location>
</feature>
<dbReference type="EMBL" id="JANAWD010001370">
    <property type="protein sequence ID" value="KAJ3473498.1"/>
    <property type="molecule type" value="Genomic_DNA"/>
</dbReference>
<feature type="compositionally biased region" description="Pro residues" evidence="1">
    <location>
        <begin position="321"/>
        <end position="330"/>
    </location>
</feature>
<feature type="compositionally biased region" description="Basic and acidic residues" evidence="1">
    <location>
        <begin position="352"/>
        <end position="361"/>
    </location>
</feature>
<feature type="compositionally biased region" description="Polar residues" evidence="1">
    <location>
        <begin position="273"/>
        <end position="289"/>
    </location>
</feature>
<feature type="compositionally biased region" description="Acidic residues" evidence="1">
    <location>
        <begin position="768"/>
        <end position="784"/>
    </location>
</feature>
<accession>A0AAD5UQN3</accession>
<feature type="compositionally biased region" description="Low complexity" evidence="1">
    <location>
        <begin position="47"/>
        <end position="58"/>
    </location>
</feature>
<proteinExistence type="predicted"/>
<dbReference type="AlphaFoldDB" id="A0AAD5UQN3"/>
<keyword evidence="3" id="KW-1185">Reference proteome</keyword>
<feature type="compositionally biased region" description="Pro residues" evidence="1">
    <location>
        <begin position="366"/>
        <end position="375"/>
    </location>
</feature>
<feature type="compositionally biased region" description="Polar residues" evidence="1">
    <location>
        <begin position="171"/>
        <end position="181"/>
    </location>
</feature>
<feature type="compositionally biased region" description="Basic residues" evidence="1">
    <location>
        <begin position="396"/>
        <end position="405"/>
    </location>
</feature>
<evidence type="ECO:0000313" key="2">
    <source>
        <dbReference type="EMBL" id="KAJ3473498.1"/>
    </source>
</evidence>
<dbReference type="Proteomes" id="UP001212997">
    <property type="component" value="Unassembled WGS sequence"/>
</dbReference>
<feature type="compositionally biased region" description="Polar residues" evidence="1">
    <location>
        <begin position="623"/>
        <end position="643"/>
    </location>
</feature>
<protein>
    <submittedName>
        <fullName evidence="2">Uncharacterized protein</fullName>
    </submittedName>
</protein>
<name>A0AAD5UQN3_9APHY</name>
<feature type="region of interest" description="Disordered" evidence="1">
    <location>
        <begin position="759"/>
        <end position="784"/>
    </location>
</feature>
<feature type="region of interest" description="Disordered" evidence="1">
    <location>
        <begin position="622"/>
        <end position="703"/>
    </location>
</feature>
<feature type="compositionally biased region" description="Basic and acidic residues" evidence="1">
    <location>
        <begin position="98"/>
        <end position="108"/>
    </location>
</feature>
<reference evidence="2" key="1">
    <citation type="submission" date="2022-07" db="EMBL/GenBank/DDBJ databases">
        <title>Genome Sequence of Physisporinus lineatus.</title>
        <authorList>
            <person name="Buettner E."/>
        </authorList>
    </citation>
    <scope>NUCLEOTIDE SEQUENCE</scope>
    <source>
        <strain evidence="2">VT162</strain>
    </source>
</reference>
<feature type="compositionally biased region" description="Polar residues" evidence="1">
    <location>
        <begin position="83"/>
        <end position="97"/>
    </location>
</feature>
<sequence length="883" mass="100080">MATKTTTRTNRKGSKIKEATEPMVPPARGQGNREGGHQDPGPDDHPSLGTLSSLTSLGDEPMGNFRYPSTRIVKEERSPEPGMSSTQPTRGRYTSPNTEDRRLDESDPRITGAFIESPQVNRQRFEVSEIPEFSSTPKKSKSEEDFRPGMARMSPKRSSEPGDHQGGIPTHHQQYDMSGRTSIDDSREIWSTPEPTTPSETRRRRIGEGRRELERVFEGLRQAANEVTHGAQEMIVRQQYSTNDQVELARMRERALFALEEANRMMALYNRASDQSASVNVGNESSASRQGYRAERGTPTNQINLPNNPPTQARGGGGGPPRGPPGPPPHQGDDTYERDEGRNGTNNGPRPPDNRDNRQRIAGDPPGDPPGPPDLPGGGPDSDDGDDEDNPSHHDDRRRRNRRARSPTPYTGDFPPYEEYRRIPRPIVRDRAIKVDSPKHYKGEDSTDKFRAFLQSLLRWYVAQRLVGPDKEADRMNAVGQYLDDSALDWFDEVVEATDRRRNNWDFIRIMCAMYLRFVHQADEQLPTYKWENTRYEKKDGVAGLATTLTEWANKMVQVPSEYDQVRRFIDRLPERIRYGVEDISGVSAEHSTFDEAVLAAIHHENVVRSKELKRRVRLGLNLSDTGNEGNTRANDKPSQTYNGERGPDKTRPPNNRRRVRLWRVPRDRKTEEKTQEPQDNKGRPAKPTGVNPVDRKGKQADKSRVRCFKCHGMGHYSTDTECPLYNQETLRRMEDASNEGQNDDISSAQLGDIIEANEPLSDQGGSADEDPPIGDQYDSETEYDYFEEYYSGSEHYPDSDVEVFAGMRTYGSEDPTTPVQEDRTLIYADDELPIHEDSSDLNVQELADNLSQRITQVEDSMDNPPPLEEVSPPDLMWRFCLF</sequence>
<gene>
    <name evidence="2" type="ORF">NLI96_g12975</name>
</gene>
<evidence type="ECO:0000313" key="3">
    <source>
        <dbReference type="Proteomes" id="UP001212997"/>
    </source>
</evidence>
<organism evidence="2 3">
    <name type="scientific">Meripilus lineatus</name>
    <dbReference type="NCBI Taxonomy" id="2056292"/>
    <lineage>
        <taxon>Eukaryota</taxon>
        <taxon>Fungi</taxon>
        <taxon>Dikarya</taxon>
        <taxon>Basidiomycota</taxon>
        <taxon>Agaricomycotina</taxon>
        <taxon>Agaricomycetes</taxon>
        <taxon>Polyporales</taxon>
        <taxon>Meripilaceae</taxon>
        <taxon>Meripilus</taxon>
    </lineage>
</organism>
<feature type="compositionally biased region" description="Basic residues" evidence="1">
    <location>
        <begin position="655"/>
        <end position="664"/>
    </location>
</feature>
<feature type="compositionally biased region" description="Basic and acidic residues" evidence="1">
    <location>
        <begin position="665"/>
        <end position="683"/>
    </location>
</feature>
<evidence type="ECO:0000256" key="1">
    <source>
        <dbReference type="SAM" id="MobiDB-lite"/>
    </source>
</evidence>
<comment type="caution">
    <text evidence="2">The sequence shown here is derived from an EMBL/GenBank/DDBJ whole genome shotgun (WGS) entry which is preliminary data.</text>
</comment>